<dbReference type="InterPro" id="IPR029063">
    <property type="entry name" value="SAM-dependent_MTases_sf"/>
</dbReference>
<dbReference type="GO" id="GO:0001510">
    <property type="term" value="P:RNA methylation"/>
    <property type="evidence" value="ECO:0007669"/>
    <property type="project" value="InterPro"/>
</dbReference>
<dbReference type="InterPro" id="IPR023267">
    <property type="entry name" value="RCMT"/>
</dbReference>
<dbReference type="PRINTS" id="PR02008">
    <property type="entry name" value="RCMTFAMILY"/>
</dbReference>
<accession>A0AAP2DQX3</accession>
<keyword evidence="2 6" id="KW-0489">Methyltransferase</keyword>
<dbReference type="InterPro" id="IPR049560">
    <property type="entry name" value="MeTrfase_RsmB-F_NOP2_cat"/>
</dbReference>
<dbReference type="InterPro" id="IPR027391">
    <property type="entry name" value="Nol1_Nop2_Fmu_2"/>
</dbReference>
<dbReference type="InterPro" id="IPR031341">
    <property type="entry name" value="Methyltr_RsmF_N"/>
</dbReference>
<comment type="caution">
    <text evidence="8">The sequence shown here is derived from an EMBL/GenBank/DDBJ whole genome shotgun (WGS) entry which is preliminary data.</text>
</comment>
<evidence type="ECO:0000256" key="2">
    <source>
        <dbReference type="ARBA" id="ARBA00022603"/>
    </source>
</evidence>
<evidence type="ECO:0000259" key="7">
    <source>
        <dbReference type="PROSITE" id="PS51686"/>
    </source>
</evidence>
<dbReference type="Proteomes" id="UP001319200">
    <property type="component" value="Unassembled WGS sequence"/>
</dbReference>
<dbReference type="SUPFAM" id="SSF53335">
    <property type="entry name" value="S-adenosyl-L-methionine-dependent methyltransferases"/>
    <property type="match status" value="1"/>
</dbReference>
<dbReference type="EMBL" id="JAHESF010000049">
    <property type="protein sequence ID" value="MBT1700835.1"/>
    <property type="molecule type" value="Genomic_DNA"/>
</dbReference>
<evidence type="ECO:0000256" key="3">
    <source>
        <dbReference type="ARBA" id="ARBA00022679"/>
    </source>
</evidence>
<dbReference type="PANTHER" id="PTHR22807">
    <property type="entry name" value="NOP2 YEAST -RELATED NOL1/NOP2/FMU SUN DOMAIN-CONTAINING"/>
    <property type="match status" value="1"/>
</dbReference>
<name>A0AAP2DQX3_9BACT</name>
<evidence type="ECO:0000313" key="9">
    <source>
        <dbReference type="Proteomes" id="UP001319200"/>
    </source>
</evidence>
<dbReference type="AlphaFoldDB" id="A0AAP2DQX3"/>
<evidence type="ECO:0000313" key="8">
    <source>
        <dbReference type="EMBL" id="MBT1700835.1"/>
    </source>
</evidence>
<organism evidence="8 9">
    <name type="scientific">Chryseosolibacter histidini</name>
    <dbReference type="NCBI Taxonomy" id="2782349"/>
    <lineage>
        <taxon>Bacteria</taxon>
        <taxon>Pseudomonadati</taxon>
        <taxon>Bacteroidota</taxon>
        <taxon>Cytophagia</taxon>
        <taxon>Cytophagales</taxon>
        <taxon>Chryseotaleaceae</taxon>
        <taxon>Chryseosolibacter</taxon>
    </lineage>
</organism>
<dbReference type="Gene3D" id="3.40.50.150">
    <property type="entry name" value="Vaccinia Virus protein VP39"/>
    <property type="match status" value="1"/>
</dbReference>
<keyword evidence="5 6" id="KW-0694">RNA-binding</keyword>
<keyword evidence="9" id="KW-1185">Reference proteome</keyword>
<feature type="active site" description="Nucleophile" evidence="6">
    <location>
        <position position="228"/>
    </location>
</feature>
<keyword evidence="3 6" id="KW-0808">Transferase</keyword>
<feature type="binding site" evidence="6">
    <location>
        <begin position="107"/>
        <end position="113"/>
    </location>
    <ligand>
        <name>S-adenosyl-L-methionine</name>
        <dbReference type="ChEBI" id="CHEBI:59789"/>
    </ligand>
</feature>
<dbReference type="Pfam" id="PF01189">
    <property type="entry name" value="Methyltr_RsmB-F"/>
    <property type="match status" value="1"/>
</dbReference>
<keyword evidence="1" id="KW-0963">Cytoplasm</keyword>
<dbReference type="PANTHER" id="PTHR22807:SF30">
    <property type="entry name" value="28S RRNA (CYTOSINE(4447)-C(5))-METHYLTRANSFERASE-RELATED"/>
    <property type="match status" value="1"/>
</dbReference>
<feature type="binding site" evidence="6">
    <location>
        <position position="131"/>
    </location>
    <ligand>
        <name>S-adenosyl-L-methionine</name>
        <dbReference type="ChEBI" id="CHEBI:59789"/>
    </ligand>
</feature>
<keyword evidence="4 6" id="KW-0949">S-adenosyl-L-methionine</keyword>
<gene>
    <name evidence="8" type="ORF">KK083_28345</name>
</gene>
<sequence>MSRFPEAFQEETRKRLGNDFGLFMESLNGAAPVSIRQNPAKNALPLPGKPVPWSAFGRYLETRPSFTLDPRLHGGAYYVQEASSMFIEQAFRQLTDLHAPLNVLDLCAAPGGKSTHILSLLSDQSLLVSNEVIRSRASVLAENLQKWGYQNSVVTNSDPDHFQSLPGFFDVMVIDAPCSGEGLFRKDHEAAEEWSPQHVALCASRQKRIVADAWPALKEDGILIYCTCTYNEQENEDNLLWLREQHDVEFLKVSIDGWNIQETKKNDVIGYRFFPHRVEGEGFFMSVIRKKQVSPSLRLKANRDLTPAPAKIVNTLQSWIHHPERVSFFQWKDLLYFFPEAHTLHLGMLHQHLKVVNAGIATATVKHDKLIPEHALAMSTDLRRENFKTLSVGHDEAIRYLRRDPLTLPETDKGYHLIVFEDVALGWVNSLGNRFNNMYPVEWRIRMQKTS</sequence>
<dbReference type="InterPro" id="IPR001678">
    <property type="entry name" value="MeTrfase_RsmB-F_NOP2_dom"/>
</dbReference>
<evidence type="ECO:0000256" key="5">
    <source>
        <dbReference type="ARBA" id="ARBA00022884"/>
    </source>
</evidence>
<protein>
    <submittedName>
        <fullName evidence="8">RsmB/NOP family class I SAM-dependent RNA methyltransferase</fullName>
    </submittedName>
</protein>
<dbReference type="RefSeq" id="WP_254169523.1">
    <property type="nucleotide sequence ID" value="NZ_JAHESF010000049.1"/>
</dbReference>
<dbReference type="GO" id="GO:0003723">
    <property type="term" value="F:RNA binding"/>
    <property type="evidence" value="ECO:0007669"/>
    <property type="project" value="UniProtKB-UniRule"/>
</dbReference>
<reference evidence="8 9" key="1">
    <citation type="submission" date="2021-05" db="EMBL/GenBank/DDBJ databases">
        <title>A Polyphasic approach of four new species of the genus Ohtaekwangia: Ohtaekwangia histidinii sp. nov., Ohtaekwangia cretensis sp. nov., Ohtaekwangia indiensis sp. nov., Ohtaekwangia reichenbachii sp. nov. from diverse environment.</title>
        <authorList>
            <person name="Octaviana S."/>
        </authorList>
    </citation>
    <scope>NUCLEOTIDE SEQUENCE [LARGE SCALE GENOMIC DNA]</scope>
    <source>
        <strain evidence="8 9">PWU4</strain>
    </source>
</reference>
<dbReference type="Pfam" id="PF13636">
    <property type="entry name" value="Methyltranf_PUA"/>
    <property type="match status" value="1"/>
</dbReference>
<comment type="similarity">
    <text evidence="6">Belongs to the class I-like SAM-binding methyltransferase superfamily. RsmB/NOP family.</text>
</comment>
<proteinExistence type="inferred from homology"/>
<dbReference type="Gene3D" id="3.30.70.1170">
    <property type="entry name" value="Sun protein, domain 3"/>
    <property type="match status" value="1"/>
</dbReference>
<feature type="binding site" evidence="6">
    <location>
        <position position="158"/>
    </location>
    <ligand>
        <name>S-adenosyl-L-methionine</name>
        <dbReference type="ChEBI" id="CHEBI:59789"/>
    </ligand>
</feature>
<feature type="binding site" evidence="6">
    <location>
        <position position="175"/>
    </location>
    <ligand>
        <name>S-adenosyl-L-methionine</name>
        <dbReference type="ChEBI" id="CHEBI:59789"/>
    </ligand>
</feature>
<dbReference type="Gene3D" id="2.30.130.60">
    <property type="match status" value="1"/>
</dbReference>
<evidence type="ECO:0000256" key="1">
    <source>
        <dbReference type="ARBA" id="ARBA00022490"/>
    </source>
</evidence>
<evidence type="ECO:0000256" key="4">
    <source>
        <dbReference type="ARBA" id="ARBA00022691"/>
    </source>
</evidence>
<evidence type="ECO:0000256" key="6">
    <source>
        <dbReference type="PROSITE-ProRule" id="PRU01023"/>
    </source>
</evidence>
<dbReference type="PROSITE" id="PS51686">
    <property type="entry name" value="SAM_MT_RSMB_NOP"/>
    <property type="match status" value="1"/>
</dbReference>
<dbReference type="Pfam" id="PF17125">
    <property type="entry name" value="Methyltr_RsmF_N"/>
    <property type="match status" value="1"/>
</dbReference>
<feature type="domain" description="SAM-dependent MTase RsmB/NOP-type" evidence="7">
    <location>
        <begin position="1"/>
        <end position="291"/>
    </location>
</feature>
<dbReference type="GO" id="GO:0008173">
    <property type="term" value="F:RNA methyltransferase activity"/>
    <property type="evidence" value="ECO:0007669"/>
    <property type="project" value="InterPro"/>
</dbReference>